<comment type="domain">
    <text evidence="1">The twin CX3C motif contains 4 conserved Cys residues that form 2 disulfide bonds in the mitochondrial intermembrane space.</text>
</comment>
<keyword evidence="1" id="KW-0496">Mitochondrion</keyword>
<keyword evidence="1" id="KW-0143">Chaperone</keyword>
<dbReference type="Pfam" id="PF02953">
    <property type="entry name" value="zf-Tim10_DDP"/>
    <property type="match status" value="1"/>
</dbReference>
<feature type="domain" description="Tim10-like" evidence="3">
    <location>
        <begin position="53"/>
        <end position="112"/>
    </location>
</feature>
<evidence type="ECO:0000313" key="4">
    <source>
        <dbReference type="EMBL" id="CAJ1961829.1"/>
    </source>
</evidence>
<accession>A0AAD2G3U4</accession>
<dbReference type="GO" id="GO:0015031">
    <property type="term" value="P:protein transport"/>
    <property type="evidence" value="ECO:0007669"/>
    <property type="project" value="UniProtKB-KW"/>
</dbReference>
<comment type="similarity">
    <text evidence="1">Belongs to the small Tim family.</text>
</comment>
<keyword evidence="1" id="KW-0813">Transport</keyword>
<feature type="compositionally biased region" description="Gly residues" evidence="2">
    <location>
        <begin position="34"/>
        <end position="43"/>
    </location>
</feature>
<protein>
    <recommendedName>
        <fullName evidence="1">Mitochondrial import inner membrane translocase subunit</fullName>
    </recommendedName>
</protein>
<sequence length="125" mass="13158">MGWFSGDGPSPTMEADYTSRDEASFPSSAPSMPSGGGGGGGASGMQELQQASMLIQQQMMVQQVISDLSDRSYEKCVTSKPSESLSGSQVACVKSTVNKWLDTNEFMTGRLAKKSQAQQQGGGFS</sequence>
<dbReference type="GO" id="GO:0005743">
    <property type="term" value="C:mitochondrial inner membrane"/>
    <property type="evidence" value="ECO:0007669"/>
    <property type="project" value="UniProtKB-SubCell"/>
</dbReference>
<keyword evidence="1" id="KW-0472">Membrane</keyword>
<comment type="function">
    <text evidence="1">Mitochondrial intermembrane chaperone that participates in the import and insertion of some multi-pass transmembrane proteins into the mitochondrial inner membrane. Also required for the transfer of beta-barrel precursors from the TOM complex to the sorting and assembly machinery (SAM complex) of the outer membrane. Acts as a chaperone-like protein that protects the hydrophobic precursors from aggregation and guide them through the mitochondrial intermembrane space.</text>
</comment>
<evidence type="ECO:0000313" key="5">
    <source>
        <dbReference type="Proteomes" id="UP001295423"/>
    </source>
</evidence>
<proteinExistence type="inferred from homology"/>
<comment type="subunit">
    <text evidence="1">Heterohexamer.</text>
</comment>
<keyword evidence="1" id="KW-1015">Disulfide bond</keyword>
<organism evidence="4 5">
    <name type="scientific">Cylindrotheca closterium</name>
    <dbReference type="NCBI Taxonomy" id="2856"/>
    <lineage>
        <taxon>Eukaryota</taxon>
        <taxon>Sar</taxon>
        <taxon>Stramenopiles</taxon>
        <taxon>Ochrophyta</taxon>
        <taxon>Bacillariophyta</taxon>
        <taxon>Bacillariophyceae</taxon>
        <taxon>Bacillariophycidae</taxon>
        <taxon>Bacillariales</taxon>
        <taxon>Bacillariaceae</taxon>
        <taxon>Cylindrotheca</taxon>
    </lineage>
</organism>
<dbReference type="SUPFAM" id="SSF144122">
    <property type="entry name" value="Tim10-like"/>
    <property type="match status" value="1"/>
</dbReference>
<feature type="region of interest" description="Disordered" evidence="2">
    <location>
        <begin position="1"/>
        <end position="51"/>
    </location>
</feature>
<evidence type="ECO:0000259" key="3">
    <source>
        <dbReference type="Pfam" id="PF02953"/>
    </source>
</evidence>
<keyword evidence="1" id="KW-0653">Protein transport</keyword>
<evidence type="ECO:0000256" key="1">
    <source>
        <dbReference type="RuleBase" id="RU367043"/>
    </source>
</evidence>
<feature type="compositionally biased region" description="Low complexity" evidence="2">
    <location>
        <begin position="24"/>
        <end position="33"/>
    </location>
</feature>
<keyword evidence="5" id="KW-1185">Reference proteome</keyword>
<dbReference type="AlphaFoldDB" id="A0AAD2G3U4"/>
<evidence type="ECO:0000256" key="2">
    <source>
        <dbReference type="SAM" id="MobiDB-lite"/>
    </source>
</evidence>
<comment type="subcellular location">
    <subcellularLocation>
        <location evidence="1">Mitochondrion inner membrane</location>
        <topology evidence="1">Peripheral membrane protein</topology>
        <orientation evidence="1">Intermembrane side</orientation>
    </subcellularLocation>
</comment>
<keyword evidence="1" id="KW-0999">Mitochondrion inner membrane</keyword>
<dbReference type="InterPro" id="IPR004217">
    <property type="entry name" value="Tim10-like"/>
</dbReference>
<name>A0AAD2G3U4_9STRA</name>
<keyword evidence="1" id="KW-0811">Translocation</keyword>
<dbReference type="InterPro" id="IPR035427">
    <property type="entry name" value="Tim10-like_dom_sf"/>
</dbReference>
<gene>
    <name evidence="4" type="ORF">CYCCA115_LOCUS19392</name>
</gene>
<dbReference type="EMBL" id="CAKOGP040002091">
    <property type="protein sequence ID" value="CAJ1961829.1"/>
    <property type="molecule type" value="Genomic_DNA"/>
</dbReference>
<reference evidence="4" key="1">
    <citation type="submission" date="2023-08" db="EMBL/GenBank/DDBJ databases">
        <authorList>
            <person name="Audoor S."/>
            <person name="Bilcke G."/>
        </authorList>
    </citation>
    <scope>NUCLEOTIDE SEQUENCE</scope>
</reference>
<comment type="caution">
    <text evidence="4">The sequence shown here is derived from an EMBL/GenBank/DDBJ whole genome shotgun (WGS) entry which is preliminary data.</text>
</comment>
<dbReference type="Proteomes" id="UP001295423">
    <property type="component" value="Unassembled WGS sequence"/>
</dbReference>
<dbReference type="Gene3D" id="1.10.287.810">
    <property type="entry name" value="Mitochondrial import inner membrane translocase subunit tim13 like domains"/>
    <property type="match status" value="1"/>
</dbReference>